<reference evidence="8" key="2">
    <citation type="submission" date="2025-04" db="UniProtKB">
        <authorList>
            <consortium name="RefSeq"/>
        </authorList>
    </citation>
    <scope>IDENTIFICATION</scope>
</reference>
<dbReference type="OMA" id="WENYICV"/>
<dbReference type="OrthoDB" id="756370at2759"/>
<evidence type="ECO:0000313" key="5">
    <source>
        <dbReference type="EnsemblMetazoa" id="BGLB034439-PA"/>
    </source>
</evidence>
<evidence type="ECO:0000256" key="1">
    <source>
        <dbReference type="ARBA" id="ARBA00022574"/>
    </source>
</evidence>
<keyword evidence="1 3" id="KW-0853">WD repeat</keyword>
<gene>
    <name evidence="5" type="primary">106052263</name>
    <name evidence="8" type="synonym">LOC106052263</name>
</gene>
<dbReference type="InterPro" id="IPR001680">
    <property type="entry name" value="WD40_rpt"/>
</dbReference>
<dbReference type="SUPFAM" id="SSF50978">
    <property type="entry name" value="WD40 repeat-like"/>
    <property type="match status" value="1"/>
</dbReference>
<dbReference type="SMART" id="SM00320">
    <property type="entry name" value="WD40"/>
    <property type="match status" value="4"/>
</dbReference>
<proteinExistence type="predicted"/>
<dbReference type="InterPro" id="IPR036322">
    <property type="entry name" value="WD40_repeat_dom_sf"/>
</dbReference>
<dbReference type="VEuPathDB" id="VectorBase:BGLB034439"/>
<dbReference type="Pfam" id="PF21031">
    <property type="entry name" value="WDR54"/>
    <property type="match status" value="1"/>
</dbReference>
<reference evidence="5" key="1">
    <citation type="submission" date="2020-05" db="UniProtKB">
        <authorList>
            <consortium name="EnsemblMetazoa"/>
        </authorList>
    </citation>
    <scope>IDENTIFICATION</scope>
    <source>
        <strain evidence="5">BB02</strain>
    </source>
</reference>
<keyword evidence="2" id="KW-0677">Repeat</keyword>
<sequence>MYRRDKPIVLKSSTSSLCNNLAVYVLPDKRQISYAVVYKSMVNLSVATIDGNSVLGKQVGCKDPSASIGVPFVLQCKWVNLPSRTILVMTSTRGIQMFESDGVTLVYWHSLGDSLEESHLARGIEGVGENFLCVGSDNSVLVFNIPSKGPNVALSDTLHVHKAPITHLASDHDMLVSADELGTIVTWKVKGSGLVQISNIRGEGWPCNSVAVWKGIIVGGFASGHLRIFNASSGAIGAEVAAHARSINAVDISKENGLVLSVSDDTYLKIWQLKPLNIPQIEYRHAECVTDLQLVGGQFVDDQGKVICVTGYDCNEIIFFVKN</sequence>
<dbReference type="InterPro" id="IPR051179">
    <property type="entry name" value="WD_repeat_multifunction"/>
</dbReference>
<dbReference type="Proteomes" id="UP000076420">
    <property type="component" value="Unassembled WGS sequence"/>
</dbReference>
<dbReference type="GeneID" id="106052263"/>
<dbReference type="VEuPathDB" id="VectorBase:BGLAX_044229"/>
<dbReference type="STRING" id="6526.A0A2C9LSC8"/>
<dbReference type="RefSeq" id="XP_013063039.1">
    <property type="nucleotide sequence ID" value="XM_013207585.2"/>
</dbReference>
<evidence type="ECO:0000313" key="7">
    <source>
        <dbReference type="Proteomes" id="UP001165740"/>
    </source>
</evidence>
<dbReference type="PROSITE" id="PS50294">
    <property type="entry name" value="WD_REPEATS_REGION"/>
    <property type="match status" value="1"/>
</dbReference>
<feature type="domain" description="WD repeat-containing protein 54 beta-propeller" evidence="4">
    <location>
        <begin position="1"/>
        <end position="320"/>
    </location>
</feature>
<dbReference type="AlphaFoldDB" id="A0A2C9LSC8"/>
<organism evidence="5 6">
    <name type="scientific">Biomphalaria glabrata</name>
    <name type="common">Bloodfluke planorb</name>
    <name type="synonym">Freshwater snail</name>
    <dbReference type="NCBI Taxonomy" id="6526"/>
    <lineage>
        <taxon>Eukaryota</taxon>
        <taxon>Metazoa</taxon>
        <taxon>Spiralia</taxon>
        <taxon>Lophotrochozoa</taxon>
        <taxon>Mollusca</taxon>
        <taxon>Gastropoda</taxon>
        <taxon>Heterobranchia</taxon>
        <taxon>Euthyneura</taxon>
        <taxon>Panpulmonata</taxon>
        <taxon>Hygrophila</taxon>
        <taxon>Lymnaeoidea</taxon>
        <taxon>Planorbidae</taxon>
        <taxon>Biomphalaria</taxon>
    </lineage>
</organism>
<evidence type="ECO:0000259" key="4">
    <source>
        <dbReference type="Pfam" id="PF21031"/>
    </source>
</evidence>
<evidence type="ECO:0000256" key="2">
    <source>
        <dbReference type="ARBA" id="ARBA00022737"/>
    </source>
</evidence>
<evidence type="ECO:0000256" key="3">
    <source>
        <dbReference type="PROSITE-ProRule" id="PRU00221"/>
    </source>
</evidence>
<dbReference type="InterPro" id="IPR049546">
    <property type="entry name" value="WDR54_beta_prop"/>
</dbReference>
<dbReference type="KEGG" id="bgt:106052263"/>
<evidence type="ECO:0000313" key="6">
    <source>
        <dbReference type="Proteomes" id="UP000076420"/>
    </source>
</evidence>
<feature type="repeat" description="WD" evidence="3">
    <location>
        <begin position="240"/>
        <end position="274"/>
    </location>
</feature>
<dbReference type="PROSITE" id="PS50082">
    <property type="entry name" value="WD_REPEATS_2"/>
    <property type="match status" value="1"/>
</dbReference>
<accession>A0A2C9LSC8</accession>
<dbReference type="PANTHER" id="PTHR19857">
    <property type="entry name" value="MITOCHONDRIAL DIVISION PROTEIN 1-RELATED"/>
    <property type="match status" value="1"/>
</dbReference>
<name>A0A2C9LSC8_BIOGL</name>
<dbReference type="Gene3D" id="2.130.10.10">
    <property type="entry name" value="YVTN repeat-like/Quinoprotein amine dehydrogenase"/>
    <property type="match status" value="1"/>
</dbReference>
<dbReference type="EnsemblMetazoa" id="BGLB034439-RA">
    <property type="protein sequence ID" value="BGLB034439-PA"/>
    <property type="gene ID" value="BGLB034439"/>
</dbReference>
<evidence type="ECO:0000313" key="8">
    <source>
        <dbReference type="RefSeq" id="XP_013063039.1"/>
    </source>
</evidence>
<dbReference type="Proteomes" id="UP001165740">
    <property type="component" value="Chromosome 1"/>
</dbReference>
<protein>
    <submittedName>
        <fullName evidence="8">WD repeat-containing protein 54-like</fullName>
    </submittedName>
</protein>
<dbReference type="InterPro" id="IPR015943">
    <property type="entry name" value="WD40/YVTN_repeat-like_dom_sf"/>
</dbReference>
<keyword evidence="7" id="KW-1185">Reference proteome</keyword>